<feature type="transmembrane region" description="Helical" evidence="1">
    <location>
        <begin position="45"/>
        <end position="63"/>
    </location>
</feature>
<sequence>MLTEVFSLVSPPSFWVQLTVVGIWLSCVVLLAEWLGRYTETDAEIVRKVVHIGVGNVILLAWWLQIPAWMGITASVLASAIAFTSYYVPILASMNSVGRKSWGTFFYAISIGVLIAWFWPIHQPQYAALGILVMTWGDGLAALIGRRFGRHPYQLWDMQKSWEGSLTMAGVSYVVSSAILFGVQGNTWQTWCIPLAVAIVAAGLEAFSKFGIDNLTVPIASGALSFLLSKIL</sequence>
<feature type="transmembrane region" description="Helical" evidence="1">
    <location>
        <begin position="188"/>
        <end position="207"/>
    </location>
</feature>
<evidence type="ECO:0000313" key="3">
    <source>
        <dbReference type="Proteomes" id="UP001464891"/>
    </source>
</evidence>
<dbReference type="PANTHER" id="PTHR31303">
    <property type="entry name" value="CTP-DEPENDENT DIACYLGLYCEROL KINASE 1"/>
    <property type="match status" value="1"/>
</dbReference>
<evidence type="ECO:0000256" key="1">
    <source>
        <dbReference type="SAM" id="Phobius"/>
    </source>
</evidence>
<feature type="transmembrane region" description="Helical" evidence="1">
    <location>
        <begin position="69"/>
        <end position="90"/>
    </location>
</feature>
<organism evidence="2 3">
    <name type="scientific">Trichocoleus desertorum GB2-A4</name>
    <dbReference type="NCBI Taxonomy" id="2933944"/>
    <lineage>
        <taxon>Bacteria</taxon>
        <taxon>Bacillati</taxon>
        <taxon>Cyanobacteriota</taxon>
        <taxon>Cyanophyceae</taxon>
        <taxon>Leptolyngbyales</taxon>
        <taxon>Trichocoleusaceae</taxon>
        <taxon>Trichocoleus</taxon>
    </lineage>
</organism>
<dbReference type="Proteomes" id="UP001464891">
    <property type="component" value="Unassembled WGS sequence"/>
</dbReference>
<name>A0ABV0J3D4_9CYAN</name>
<evidence type="ECO:0000313" key="2">
    <source>
        <dbReference type="EMBL" id="MEP0816284.1"/>
    </source>
</evidence>
<accession>A0ABV0J3D4</accession>
<feature type="transmembrane region" description="Helical" evidence="1">
    <location>
        <begin position="102"/>
        <end position="120"/>
    </location>
</feature>
<reference evidence="2 3" key="1">
    <citation type="submission" date="2022-04" db="EMBL/GenBank/DDBJ databases">
        <title>Positive selection, recombination, and allopatry shape intraspecific diversity of widespread and dominant cyanobacteria.</title>
        <authorList>
            <person name="Wei J."/>
            <person name="Shu W."/>
            <person name="Hu C."/>
        </authorList>
    </citation>
    <scope>NUCLEOTIDE SEQUENCE [LARGE SCALE GENOMIC DNA]</scope>
    <source>
        <strain evidence="2 3">GB2-A4</strain>
    </source>
</reference>
<feature type="transmembrane region" description="Helical" evidence="1">
    <location>
        <begin position="126"/>
        <end position="144"/>
    </location>
</feature>
<feature type="transmembrane region" description="Helical" evidence="1">
    <location>
        <begin position="165"/>
        <end position="182"/>
    </location>
</feature>
<dbReference type="RefSeq" id="WP_190433555.1">
    <property type="nucleotide sequence ID" value="NZ_JAMPKM010000002.1"/>
</dbReference>
<dbReference type="EMBL" id="JAMPKM010000002">
    <property type="protein sequence ID" value="MEP0816284.1"/>
    <property type="molecule type" value="Genomic_DNA"/>
</dbReference>
<feature type="transmembrane region" description="Helical" evidence="1">
    <location>
        <begin position="14"/>
        <end position="33"/>
    </location>
</feature>
<dbReference type="InterPro" id="IPR037997">
    <property type="entry name" value="Dgk1-like"/>
</dbReference>
<proteinExistence type="predicted"/>
<protein>
    <submittedName>
        <fullName evidence="2">SEC59/DGK1/VTE5 family protein</fullName>
    </submittedName>
</protein>
<gene>
    <name evidence="2" type="ORF">NC998_04145</name>
</gene>
<keyword evidence="1" id="KW-1133">Transmembrane helix</keyword>
<keyword evidence="1" id="KW-0812">Transmembrane</keyword>
<comment type="caution">
    <text evidence="2">The sequence shown here is derived from an EMBL/GenBank/DDBJ whole genome shotgun (WGS) entry which is preliminary data.</text>
</comment>
<dbReference type="PANTHER" id="PTHR31303:SF1">
    <property type="entry name" value="CTP-DEPENDENT DIACYLGLYCEROL KINASE 1"/>
    <property type="match status" value="1"/>
</dbReference>
<keyword evidence="3" id="KW-1185">Reference proteome</keyword>
<keyword evidence="1" id="KW-0472">Membrane</keyword>